<gene>
    <name evidence="1" type="ORF">TGFOU_277090B</name>
</gene>
<proteinExistence type="predicted"/>
<comment type="caution">
    <text evidence="1">The sequence shown here is derived from an EMBL/GenBank/DDBJ whole genome shotgun (WGS) entry which is preliminary data.</text>
</comment>
<accession>A0A086JM53</accession>
<feature type="non-terminal residue" evidence="1">
    <location>
        <position position="1"/>
    </location>
</feature>
<sequence length="37" mass="4121">GTSTRIALNTPATGICWGTYETVKFLWKRFNVADGNM</sequence>
<reference evidence="1 2" key="1">
    <citation type="submission" date="2014-07" db="EMBL/GenBank/DDBJ databases">
        <authorList>
            <person name="Sibley D."/>
            <person name="Venepally P."/>
            <person name="Karamycheva S."/>
            <person name="Hadjithomas M."/>
            <person name="Khan A."/>
            <person name="Brunk B."/>
            <person name="Roos D."/>
            <person name="Caler E."/>
            <person name="Lorenzi H."/>
        </authorList>
    </citation>
    <scope>NUCLEOTIDE SEQUENCE [LARGE SCALE GENOMIC DNA]</scope>
    <source>
        <strain evidence="1 2">FOU</strain>
    </source>
</reference>
<evidence type="ECO:0000313" key="2">
    <source>
        <dbReference type="Proteomes" id="UP000028838"/>
    </source>
</evidence>
<dbReference type="AlphaFoldDB" id="A0A086JM53"/>
<dbReference type="VEuPathDB" id="ToxoDB:TGFOU_277090B"/>
<dbReference type="Proteomes" id="UP000028838">
    <property type="component" value="Unassembled WGS sequence"/>
</dbReference>
<dbReference type="EMBL" id="AEYH02002918">
    <property type="protein sequence ID" value="KFG33221.1"/>
    <property type="molecule type" value="Genomic_DNA"/>
</dbReference>
<name>A0A086JM53_TOXGO</name>
<organism evidence="1 2">
    <name type="scientific">Toxoplasma gondii FOU</name>
    <dbReference type="NCBI Taxonomy" id="943167"/>
    <lineage>
        <taxon>Eukaryota</taxon>
        <taxon>Sar</taxon>
        <taxon>Alveolata</taxon>
        <taxon>Apicomplexa</taxon>
        <taxon>Conoidasida</taxon>
        <taxon>Coccidia</taxon>
        <taxon>Eucoccidiorida</taxon>
        <taxon>Eimeriorina</taxon>
        <taxon>Sarcocystidae</taxon>
        <taxon>Toxoplasma</taxon>
    </lineage>
</organism>
<protein>
    <submittedName>
        <fullName evidence="1">Mitochondrial carrier superfamily protein</fullName>
    </submittedName>
</protein>
<evidence type="ECO:0000313" key="1">
    <source>
        <dbReference type="EMBL" id="KFG33221.1"/>
    </source>
</evidence>